<dbReference type="AlphaFoldDB" id="A0A9Q1FSR4"/>
<reference evidence="2" key="1">
    <citation type="journal article" date="2023" name="Science">
        <title>Genome structures resolve the early diversification of teleost fishes.</title>
        <authorList>
            <person name="Parey E."/>
            <person name="Louis A."/>
            <person name="Montfort J."/>
            <person name="Bouchez O."/>
            <person name="Roques C."/>
            <person name="Iampietro C."/>
            <person name="Lluch J."/>
            <person name="Castinel A."/>
            <person name="Donnadieu C."/>
            <person name="Desvignes T."/>
            <person name="Floi Bucao C."/>
            <person name="Jouanno E."/>
            <person name="Wen M."/>
            <person name="Mejri S."/>
            <person name="Dirks R."/>
            <person name="Jansen H."/>
            <person name="Henkel C."/>
            <person name="Chen W.J."/>
            <person name="Zahm M."/>
            <person name="Cabau C."/>
            <person name="Klopp C."/>
            <person name="Thompson A.W."/>
            <person name="Robinson-Rechavi M."/>
            <person name="Braasch I."/>
            <person name="Lecointre G."/>
            <person name="Bobe J."/>
            <person name="Postlethwait J.H."/>
            <person name="Berthelot C."/>
            <person name="Roest Crollius H."/>
            <person name="Guiguen Y."/>
        </authorList>
    </citation>
    <scope>NUCLEOTIDE SEQUENCE</scope>
    <source>
        <strain evidence="2">WJC10195</strain>
    </source>
</reference>
<sequence>MIATIKQHRGMVERKPQCVVTSWDVWLPCALTSPGSPGAEDRGPSQRLLLPVGCQYVGLLQPSAASVTEKQQREGVEGYPDESSRFAGSRGPGPGWDGGDCTGSDPAPVGSAYGRARAHLQETLRSPPPPRPPLPHPALT</sequence>
<comment type="caution">
    <text evidence="2">The sequence shown here is derived from an EMBL/GenBank/DDBJ whole genome shotgun (WGS) entry which is preliminary data.</text>
</comment>
<name>A0A9Q1FSR4_SYNKA</name>
<organism evidence="2 3">
    <name type="scientific">Synaphobranchus kaupii</name>
    <name type="common">Kaup's arrowtooth eel</name>
    <dbReference type="NCBI Taxonomy" id="118154"/>
    <lineage>
        <taxon>Eukaryota</taxon>
        <taxon>Metazoa</taxon>
        <taxon>Chordata</taxon>
        <taxon>Craniata</taxon>
        <taxon>Vertebrata</taxon>
        <taxon>Euteleostomi</taxon>
        <taxon>Actinopterygii</taxon>
        <taxon>Neopterygii</taxon>
        <taxon>Teleostei</taxon>
        <taxon>Anguilliformes</taxon>
        <taxon>Synaphobranchidae</taxon>
        <taxon>Synaphobranchus</taxon>
    </lineage>
</organism>
<proteinExistence type="predicted"/>
<accession>A0A9Q1FSR4</accession>
<evidence type="ECO:0000256" key="1">
    <source>
        <dbReference type="SAM" id="MobiDB-lite"/>
    </source>
</evidence>
<gene>
    <name evidence="2" type="ORF">SKAU_G00141250</name>
</gene>
<evidence type="ECO:0000313" key="3">
    <source>
        <dbReference type="Proteomes" id="UP001152622"/>
    </source>
</evidence>
<dbReference type="EMBL" id="JAINUF010000004">
    <property type="protein sequence ID" value="KAJ8365294.1"/>
    <property type="molecule type" value="Genomic_DNA"/>
</dbReference>
<protein>
    <submittedName>
        <fullName evidence="2">Uncharacterized protein</fullName>
    </submittedName>
</protein>
<dbReference type="Proteomes" id="UP001152622">
    <property type="component" value="Chromosome 4"/>
</dbReference>
<feature type="compositionally biased region" description="Pro residues" evidence="1">
    <location>
        <begin position="126"/>
        <end position="140"/>
    </location>
</feature>
<feature type="compositionally biased region" description="Gly residues" evidence="1">
    <location>
        <begin position="90"/>
        <end position="101"/>
    </location>
</feature>
<feature type="region of interest" description="Disordered" evidence="1">
    <location>
        <begin position="64"/>
        <end position="140"/>
    </location>
</feature>
<keyword evidence="3" id="KW-1185">Reference proteome</keyword>
<evidence type="ECO:0000313" key="2">
    <source>
        <dbReference type="EMBL" id="KAJ8365294.1"/>
    </source>
</evidence>